<feature type="domain" description="A-factor biosynthesis hotdog" evidence="2">
    <location>
        <begin position="38"/>
        <end position="177"/>
    </location>
</feature>
<dbReference type="EMBL" id="CP012949">
    <property type="protein sequence ID" value="ANB04164.1"/>
    <property type="molecule type" value="Genomic_DNA"/>
</dbReference>
<dbReference type="Pfam" id="PF03756">
    <property type="entry name" value="AfsA"/>
    <property type="match status" value="2"/>
</dbReference>
<evidence type="ECO:0000313" key="4">
    <source>
        <dbReference type="Proteomes" id="UP000076720"/>
    </source>
</evidence>
<reference evidence="3 4" key="2">
    <citation type="journal article" date="2016" name="Genome Announc.">
        <title>Complete Genome Sequence of Streptomyces ambofaciens DSM 40697, a Paradigm for Genome Plasticity Studies.</title>
        <authorList>
            <person name="Thibessard A."/>
            <person name="Leblond P."/>
        </authorList>
    </citation>
    <scope>NUCLEOTIDE SEQUENCE [LARGE SCALE GENOMIC DNA]</scope>
    <source>
        <strain evidence="3 4">DSM 40697</strain>
    </source>
</reference>
<feature type="region of interest" description="Disordered" evidence="1">
    <location>
        <begin position="1"/>
        <end position="31"/>
    </location>
</feature>
<gene>
    <name evidence="3" type="ORF">SAM40697_0201</name>
</gene>
<evidence type="ECO:0000313" key="3">
    <source>
        <dbReference type="EMBL" id="ANB04164.1"/>
    </source>
</evidence>
<feature type="region of interest" description="Disordered" evidence="1">
    <location>
        <begin position="183"/>
        <end position="213"/>
    </location>
</feature>
<evidence type="ECO:0000256" key="1">
    <source>
        <dbReference type="SAM" id="MobiDB-lite"/>
    </source>
</evidence>
<sequence>MTSLTIQTADPVLPRQRRGPAPGENTPPRLTTTVPRQYVHRASHAEVFLTSGERLDDTHFHLTAQWPRTHTFFTTNNTHHDPLQAAETIRQTGLYLAHTQFNVPLDHHFLLWELNITTHPHPTPTHTTPHHHPTELTLHATTPHTTRKGNRLTQFTMTVDIHQNHHLTATGSGRFTCISPNTYKRLRPHTTPPPTTRPTHHLIPPTHTGRTHPTDTVLTTTPHPHTYLLTPDPHHPILFEHTTDHYPGMVLLEAAQQATTHHTTTNTGNNSNSSNTNTNNSSNSSNDNSGNSNTNGGNGNGSSGPHTTTLNTTFHHYAEYHTPLHIHITPHPTTPNHTTTHTITGTQNNTTIFTTTHTHTTTPTQPTT</sequence>
<protein>
    <recommendedName>
        <fullName evidence="2">A-factor biosynthesis hotdog domain-containing protein</fullName>
    </recommendedName>
</protein>
<feature type="region of interest" description="Disordered" evidence="1">
    <location>
        <begin position="258"/>
        <end position="310"/>
    </location>
</feature>
<proteinExistence type="predicted"/>
<keyword evidence="4" id="KW-1185">Reference proteome</keyword>
<name>A0ABN4P1A9_STRAM</name>
<feature type="compositionally biased region" description="Low complexity" evidence="1">
    <location>
        <begin position="259"/>
        <end position="295"/>
    </location>
</feature>
<dbReference type="InterPro" id="IPR005509">
    <property type="entry name" value="AfsA_hotdog_dom"/>
</dbReference>
<evidence type="ECO:0000259" key="2">
    <source>
        <dbReference type="Pfam" id="PF03756"/>
    </source>
</evidence>
<dbReference type="RefSeq" id="WP_063480906.1">
    <property type="nucleotide sequence ID" value="NZ_CP012949.1"/>
</dbReference>
<dbReference type="InterPro" id="IPR047757">
    <property type="entry name" value="AfsA-like"/>
</dbReference>
<dbReference type="Proteomes" id="UP000076720">
    <property type="component" value="Chromosome"/>
</dbReference>
<organism evidence="3 4">
    <name type="scientific">Streptomyces ambofaciens</name>
    <dbReference type="NCBI Taxonomy" id="1889"/>
    <lineage>
        <taxon>Bacteria</taxon>
        <taxon>Bacillati</taxon>
        <taxon>Actinomycetota</taxon>
        <taxon>Actinomycetes</taxon>
        <taxon>Kitasatosporales</taxon>
        <taxon>Streptomycetaceae</taxon>
        <taxon>Streptomyces</taxon>
    </lineage>
</organism>
<dbReference type="NCBIfam" id="NF041195">
    <property type="entry name" value="ScbA_BarX_GamBu"/>
    <property type="match status" value="1"/>
</dbReference>
<reference evidence="4" key="1">
    <citation type="submission" date="2015-10" db="EMBL/GenBank/DDBJ databases">
        <title>Complete genome sequence of Streptomyces ambofaciens DSM 40697.</title>
        <authorList>
            <person name="Thibessard A."/>
            <person name="Leblond P."/>
        </authorList>
    </citation>
    <scope>NUCLEOTIDE SEQUENCE [LARGE SCALE GENOMIC DNA]</scope>
    <source>
        <strain evidence="4">DSM 40697</strain>
    </source>
</reference>
<accession>A0ABN4P1A9</accession>
<feature type="domain" description="A-factor biosynthesis hotdog" evidence="2">
    <location>
        <begin position="211"/>
        <end position="265"/>
    </location>
</feature>